<sequence>MLGSSAGMVGAQTPAKKKVELEDAQHGSTIVSVVGEVTAVDVANRVVSIKGPRGNVGEMKVDPAVKNLDKVKVGDRVRISYRVALALALMKGGDGIRERVETEAGSKAGTSATKRITIVANVESVDTKRGIATLRGPEGNFVDVKVRDPKLLHDVKTGDQVVASVTETVAVGVQPATAK</sequence>
<dbReference type="EMBL" id="JBBKZV010000045">
    <property type="protein sequence ID" value="MEJ8826922.1"/>
    <property type="molecule type" value="Genomic_DNA"/>
</dbReference>
<evidence type="ECO:0000313" key="2">
    <source>
        <dbReference type="Proteomes" id="UP001363010"/>
    </source>
</evidence>
<protein>
    <recommendedName>
        <fullName evidence="3">DUF5666 domain-containing protein</fullName>
    </recommendedName>
</protein>
<gene>
    <name evidence="1" type="ORF">WKW80_33820</name>
</gene>
<accession>A0ABU8WA59</accession>
<organism evidence="1 2">
    <name type="scientific">Variovorax humicola</name>
    <dbReference type="NCBI Taxonomy" id="1769758"/>
    <lineage>
        <taxon>Bacteria</taxon>
        <taxon>Pseudomonadati</taxon>
        <taxon>Pseudomonadota</taxon>
        <taxon>Betaproteobacteria</taxon>
        <taxon>Burkholderiales</taxon>
        <taxon>Comamonadaceae</taxon>
        <taxon>Variovorax</taxon>
    </lineage>
</organism>
<reference evidence="1 2" key="1">
    <citation type="submission" date="2024-03" db="EMBL/GenBank/DDBJ databases">
        <title>Novel species of the genus Variovorax.</title>
        <authorList>
            <person name="Liu Q."/>
            <person name="Xin Y.-H."/>
        </authorList>
    </citation>
    <scope>NUCLEOTIDE SEQUENCE [LARGE SCALE GENOMIC DNA]</scope>
    <source>
        <strain evidence="1 2">KACC 18501</strain>
    </source>
</reference>
<name>A0ABU8WA59_9BURK</name>
<evidence type="ECO:0000313" key="1">
    <source>
        <dbReference type="EMBL" id="MEJ8826922.1"/>
    </source>
</evidence>
<proteinExistence type="predicted"/>
<keyword evidence="2" id="KW-1185">Reference proteome</keyword>
<dbReference type="RefSeq" id="WP_340367955.1">
    <property type="nucleotide sequence ID" value="NZ_JBBKZV010000045.1"/>
</dbReference>
<evidence type="ECO:0008006" key="3">
    <source>
        <dbReference type="Google" id="ProtNLM"/>
    </source>
</evidence>
<dbReference type="Proteomes" id="UP001363010">
    <property type="component" value="Unassembled WGS sequence"/>
</dbReference>
<comment type="caution">
    <text evidence="1">The sequence shown here is derived from an EMBL/GenBank/DDBJ whole genome shotgun (WGS) entry which is preliminary data.</text>
</comment>